<sequence length="230" mass="26175">MKMPLHNDWANHLGAEFDKDYYKELRAFLKKEYTERPIYPSMYDIFNALHLTSYENTKVIILGQDPYHGPNQAHGLSFSVQPGVKTPPSLQNIFKELESDIGCAIPKNGDLRGWAHQGVLLLNTVLTVRAHEAASHKGKGWEIFTDQIIKTISAKKDPVVFMLWGRHAQAKAAMIEDHHCLIRSPHPSPFAAHKGFFGSRPFTRANDFLHMKGLQTIDWCKTSMNSQQDH</sequence>
<comment type="function">
    <text evidence="2 9 11">Excises uracil residues from the DNA which can arise as a result of misincorporation of dUMP residues by DNA polymerase or due to deamination of cytosine.</text>
</comment>
<comment type="caution">
    <text evidence="13">The sequence shown here is derived from an EMBL/GenBank/DDBJ whole genome shotgun (WGS) entry which is preliminary data.</text>
</comment>
<dbReference type="Proteomes" id="UP000568839">
    <property type="component" value="Unassembled WGS sequence"/>
</dbReference>
<dbReference type="SMART" id="SM00987">
    <property type="entry name" value="UreE_C"/>
    <property type="match status" value="1"/>
</dbReference>
<dbReference type="InterPro" id="IPR002043">
    <property type="entry name" value="UDG_fam1"/>
</dbReference>
<dbReference type="SUPFAM" id="SSF52141">
    <property type="entry name" value="Uracil-DNA glycosylase-like"/>
    <property type="match status" value="1"/>
</dbReference>
<evidence type="ECO:0000256" key="11">
    <source>
        <dbReference type="RuleBase" id="RU003780"/>
    </source>
</evidence>
<dbReference type="InterPro" id="IPR005122">
    <property type="entry name" value="Uracil-DNA_glycosylase-like"/>
</dbReference>
<feature type="active site" description="Proton acceptor" evidence="9 10">
    <location>
        <position position="65"/>
    </location>
</feature>
<evidence type="ECO:0000313" key="14">
    <source>
        <dbReference type="Proteomes" id="UP000568839"/>
    </source>
</evidence>
<gene>
    <name evidence="9" type="primary">ung</name>
    <name evidence="13" type="ORF">HNR44_002544</name>
</gene>
<dbReference type="Pfam" id="PF03167">
    <property type="entry name" value="UDG"/>
    <property type="match status" value="1"/>
</dbReference>
<reference evidence="13 14" key="1">
    <citation type="submission" date="2020-08" db="EMBL/GenBank/DDBJ databases">
        <title>Genomic Encyclopedia of Type Strains, Phase IV (KMG-IV): sequencing the most valuable type-strain genomes for metagenomic binning, comparative biology and taxonomic classification.</title>
        <authorList>
            <person name="Goeker M."/>
        </authorList>
    </citation>
    <scope>NUCLEOTIDE SEQUENCE [LARGE SCALE GENOMIC DNA]</scope>
    <source>
        <strain evidence="13 14">DSM 21769</strain>
    </source>
</reference>
<dbReference type="NCBIfam" id="NF003588">
    <property type="entry name" value="PRK05254.1-1"/>
    <property type="match status" value="1"/>
</dbReference>
<evidence type="ECO:0000256" key="4">
    <source>
        <dbReference type="ARBA" id="ARBA00012030"/>
    </source>
</evidence>
<evidence type="ECO:0000256" key="5">
    <source>
        <dbReference type="ARBA" id="ARBA00018429"/>
    </source>
</evidence>
<dbReference type="FunFam" id="3.40.470.10:FF:000001">
    <property type="entry name" value="Uracil-DNA glycosylase"/>
    <property type="match status" value="1"/>
</dbReference>
<evidence type="ECO:0000256" key="1">
    <source>
        <dbReference type="ARBA" id="ARBA00001400"/>
    </source>
</evidence>
<dbReference type="GO" id="GO:0004844">
    <property type="term" value="F:uracil DNA N-glycosylase activity"/>
    <property type="evidence" value="ECO:0007669"/>
    <property type="project" value="UniProtKB-UniRule"/>
</dbReference>
<evidence type="ECO:0000313" key="13">
    <source>
        <dbReference type="EMBL" id="MBB6450561.1"/>
    </source>
</evidence>
<dbReference type="InterPro" id="IPR018085">
    <property type="entry name" value="Ura-DNA_Glyclase_AS"/>
</dbReference>
<dbReference type="NCBIfam" id="NF003589">
    <property type="entry name" value="PRK05254.1-2"/>
    <property type="match status" value="1"/>
</dbReference>
<evidence type="ECO:0000256" key="10">
    <source>
        <dbReference type="PROSITE-ProRule" id="PRU10072"/>
    </source>
</evidence>
<dbReference type="RefSeq" id="WP_184404617.1">
    <property type="nucleotide sequence ID" value="NZ_JACHHJ010000003.1"/>
</dbReference>
<keyword evidence="9" id="KW-0963">Cytoplasm</keyword>
<evidence type="ECO:0000256" key="3">
    <source>
        <dbReference type="ARBA" id="ARBA00008184"/>
    </source>
</evidence>
<dbReference type="GO" id="GO:0005737">
    <property type="term" value="C:cytoplasm"/>
    <property type="evidence" value="ECO:0007669"/>
    <property type="project" value="UniProtKB-SubCell"/>
</dbReference>
<evidence type="ECO:0000256" key="9">
    <source>
        <dbReference type="HAMAP-Rule" id="MF_00148"/>
    </source>
</evidence>
<evidence type="ECO:0000256" key="6">
    <source>
        <dbReference type="ARBA" id="ARBA00022763"/>
    </source>
</evidence>
<dbReference type="NCBIfam" id="NF003592">
    <property type="entry name" value="PRK05254.1-5"/>
    <property type="match status" value="1"/>
</dbReference>
<dbReference type="InterPro" id="IPR036895">
    <property type="entry name" value="Uracil-DNA_glycosylase-like_sf"/>
</dbReference>
<dbReference type="PANTHER" id="PTHR11264:SF0">
    <property type="entry name" value="URACIL-DNA GLYCOSYLASE"/>
    <property type="match status" value="1"/>
</dbReference>
<evidence type="ECO:0000256" key="7">
    <source>
        <dbReference type="ARBA" id="ARBA00022801"/>
    </source>
</evidence>
<comment type="similarity">
    <text evidence="3 9 11">Belongs to the uracil-DNA glycosylase (UDG) superfamily. UNG family.</text>
</comment>
<dbReference type="NCBIfam" id="TIGR00628">
    <property type="entry name" value="ung"/>
    <property type="match status" value="1"/>
</dbReference>
<dbReference type="HAMAP" id="MF_00148">
    <property type="entry name" value="UDG"/>
    <property type="match status" value="1"/>
</dbReference>
<dbReference type="EC" id="3.2.2.27" evidence="4 9"/>
<dbReference type="SMART" id="SM00986">
    <property type="entry name" value="UDG"/>
    <property type="match status" value="1"/>
</dbReference>
<protein>
    <recommendedName>
        <fullName evidence="5 9">Uracil-DNA glycosylase</fullName>
        <shortName evidence="9">UDG</shortName>
        <ecNumber evidence="4 9">3.2.2.27</ecNumber>
    </recommendedName>
</protein>
<keyword evidence="8 9" id="KW-0234">DNA repair</keyword>
<dbReference type="NCBIfam" id="NF003591">
    <property type="entry name" value="PRK05254.1-4"/>
    <property type="match status" value="1"/>
</dbReference>
<keyword evidence="13" id="KW-0326">Glycosidase</keyword>
<dbReference type="PROSITE" id="PS00130">
    <property type="entry name" value="U_DNA_GLYCOSYLASE"/>
    <property type="match status" value="1"/>
</dbReference>
<proteinExistence type="inferred from homology"/>
<accession>A0A841PW00</accession>
<comment type="subcellular location">
    <subcellularLocation>
        <location evidence="9">Cytoplasm</location>
    </subcellularLocation>
</comment>
<name>A0A841PW00_9BACL</name>
<comment type="catalytic activity">
    <reaction evidence="1 9 11">
        <text>Hydrolyzes single-stranded DNA or mismatched double-stranded DNA and polynucleotides, releasing free uracil.</text>
        <dbReference type="EC" id="3.2.2.27"/>
    </reaction>
</comment>
<organism evidence="13 14">
    <name type="scientific">Geomicrobium halophilum</name>
    <dbReference type="NCBI Taxonomy" id="549000"/>
    <lineage>
        <taxon>Bacteria</taxon>
        <taxon>Bacillati</taxon>
        <taxon>Bacillota</taxon>
        <taxon>Bacilli</taxon>
        <taxon>Bacillales</taxon>
        <taxon>Geomicrobium</taxon>
    </lineage>
</organism>
<dbReference type="EMBL" id="JACHHJ010000003">
    <property type="protein sequence ID" value="MBB6450561.1"/>
    <property type="molecule type" value="Genomic_DNA"/>
</dbReference>
<evidence type="ECO:0000256" key="2">
    <source>
        <dbReference type="ARBA" id="ARBA00002631"/>
    </source>
</evidence>
<feature type="domain" description="Uracil-DNA glycosylase-like" evidence="12">
    <location>
        <begin position="50"/>
        <end position="209"/>
    </location>
</feature>
<dbReference type="AlphaFoldDB" id="A0A841PW00"/>
<keyword evidence="7 9" id="KW-0378">Hydrolase</keyword>
<dbReference type="Gene3D" id="3.40.470.10">
    <property type="entry name" value="Uracil-DNA glycosylase-like domain"/>
    <property type="match status" value="1"/>
</dbReference>
<dbReference type="CDD" id="cd10027">
    <property type="entry name" value="UDG-F1-like"/>
    <property type="match status" value="1"/>
</dbReference>
<dbReference type="PANTHER" id="PTHR11264">
    <property type="entry name" value="URACIL-DNA GLYCOSYLASE"/>
    <property type="match status" value="1"/>
</dbReference>
<evidence type="ECO:0000256" key="8">
    <source>
        <dbReference type="ARBA" id="ARBA00023204"/>
    </source>
</evidence>
<evidence type="ECO:0000259" key="12">
    <source>
        <dbReference type="SMART" id="SM00986"/>
    </source>
</evidence>
<keyword evidence="14" id="KW-1185">Reference proteome</keyword>
<dbReference type="GO" id="GO:0097510">
    <property type="term" value="P:base-excision repair, AP site formation via deaminated base removal"/>
    <property type="evidence" value="ECO:0007669"/>
    <property type="project" value="TreeGrafter"/>
</dbReference>
<keyword evidence="6 9" id="KW-0227">DNA damage</keyword>